<evidence type="ECO:0000313" key="9">
    <source>
        <dbReference type="EMBL" id="CUS10576.1"/>
    </source>
</evidence>
<name>A0A292PSR4_9PEZI</name>
<dbReference type="GO" id="GO:0046933">
    <property type="term" value="F:proton-transporting ATP synthase activity, rotational mechanism"/>
    <property type="evidence" value="ECO:0007669"/>
    <property type="project" value="InterPro"/>
</dbReference>
<evidence type="ECO:0000256" key="7">
    <source>
        <dbReference type="ARBA" id="ARBA00023136"/>
    </source>
</evidence>
<dbReference type="AlphaFoldDB" id="A0A292PSR4"/>
<protein>
    <recommendedName>
        <fullName evidence="3">ATP synthase subunit 5, mitochondrial</fullName>
    </recommendedName>
</protein>
<keyword evidence="5" id="KW-0375">Hydrogen ion transport</keyword>
<organism evidence="9 10">
    <name type="scientific">Tuber aestivum</name>
    <name type="common">summer truffle</name>
    <dbReference type="NCBI Taxonomy" id="59557"/>
    <lineage>
        <taxon>Eukaryota</taxon>
        <taxon>Fungi</taxon>
        <taxon>Dikarya</taxon>
        <taxon>Ascomycota</taxon>
        <taxon>Pezizomycotina</taxon>
        <taxon>Pezizomycetes</taxon>
        <taxon>Pezizales</taxon>
        <taxon>Tuberaceae</taxon>
        <taxon>Tuber</taxon>
    </lineage>
</organism>
<dbReference type="SUPFAM" id="SSF47928">
    <property type="entry name" value="N-terminal domain of the delta subunit of the F1F0-ATP synthase"/>
    <property type="match status" value="1"/>
</dbReference>
<keyword evidence="7" id="KW-0472">Membrane</keyword>
<dbReference type="GO" id="GO:0016020">
    <property type="term" value="C:membrane"/>
    <property type="evidence" value="ECO:0007669"/>
    <property type="project" value="UniProtKB-SubCell"/>
</dbReference>
<evidence type="ECO:0000256" key="6">
    <source>
        <dbReference type="ARBA" id="ARBA00023065"/>
    </source>
</evidence>
<evidence type="ECO:0000256" key="2">
    <source>
        <dbReference type="ARBA" id="ARBA00007046"/>
    </source>
</evidence>
<evidence type="ECO:0000313" key="10">
    <source>
        <dbReference type="Proteomes" id="UP001412239"/>
    </source>
</evidence>
<comment type="similarity">
    <text evidence="2">Belongs to the ATPase delta chain family.</text>
</comment>
<gene>
    <name evidence="9" type="ORF">GSTUAT00005330001</name>
</gene>
<dbReference type="InterPro" id="IPR026015">
    <property type="entry name" value="ATP_synth_OSCP/delta_N_sf"/>
</dbReference>
<dbReference type="HAMAP" id="MF_01416">
    <property type="entry name" value="ATP_synth_delta_bact"/>
    <property type="match status" value="1"/>
</dbReference>
<evidence type="ECO:0000256" key="5">
    <source>
        <dbReference type="ARBA" id="ARBA00022781"/>
    </source>
</evidence>
<dbReference type="Pfam" id="PF00213">
    <property type="entry name" value="OSCP"/>
    <property type="match status" value="1"/>
</dbReference>
<keyword evidence="10" id="KW-1185">Reference proteome</keyword>
<keyword evidence="6" id="KW-0406">Ion transport</keyword>
<accession>A0A292PSR4</accession>
<dbReference type="InterPro" id="IPR000711">
    <property type="entry name" value="ATPase_OSCP/dsu"/>
</dbReference>
<reference evidence="9" key="1">
    <citation type="submission" date="2015-10" db="EMBL/GenBank/DDBJ databases">
        <authorList>
            <person name="Regsiter A."/>
            <person name="william w."/>
        </authorList>
    </citation>
    <scope>NUCLEOTIDE SEQUENCE</scope>
    <source>
        <strain evidence="9">Montdore</strain>
    </source>
</reference>
<proteinExistence type="inferred from homology"/>
<evidence type="ECO:0000256" key="8">
    <source>
        <dbReference type="ARBA" id="ARBA00023310"/>
    </source>
</evidence>
<evidence type="ECO:0000256" key="4">
    <source>
        <dbReference type="ARBA" id="ARBA00022448"/>
    </source>
</evidence>
<keyword evidence="4" id="KW-0813">Transport</keyword>
<evidence type="ECO:0000256" key="3">
    <source>
        <dbReference type="ARBA" id="ARBA00014723"/>
    </source>
</evidence>
<sequence length="214" mass="22760">MFPIRSAPTARAIVPRFGRAYATASTRPPVQLFGVDGTYASALYTASAKTQSLDSTERSLQTLKALLQKDPKLETIIGSPTLNTGDKSLIIAEITKPIASDKAVKNLLGVLAENNRLGLLRGVIDKYSTLMGAHKGVVEAVITSASQLDTKIVSRLETAISKSQYVGAGKTLKVVNKVDPEILGGLVVEIGERTIDLSVSAKMARLNKLLTDAL</sequence>
<keyword evidence="8" id="KW-0066">ATP synthesis</keyword>
<dbReference type="PRINTS" id="PR00125">
    <property type="entry name" value="ATPASEDELTA"/>
</dbReference>
<comment type="subcellular location">
    <subcellularLocation>
        <location evidence="1">Membrane</location>
    </subcellularLocation>
</comment>
<dbReference type="NCBIfam" id="TIGR01145">
    <property type="entry name" value="ATP_synt_delta"/>
    <property type="match status" value="1"/>
</dbReference>
<evidence type="ECO:0000256" key="1">
    <source>
        <dbReference type="ARBA" id="ARBA00004370"/>
    </source>
</evidence>
<dbReference type="InterPro" id="IPR020781">
    <property type="entry name" value="ATPase_OSCP/d_CS"/>
</dbReference>
<dbReference type="PROSITE" id="PS00389">
    <property type="entry name" value="ATPASE_DELTA"/>
    <property type="match status" value="1"/>
</dbReference>
<dbReference type="Proteomes" id="UP001412239">
    <property type="component" value="Unassembled WGS sequence"/>
</dbReference>
<dbReference type="Gene3D" id="1.10.520.20">
    <property type="entry name" value="N-terminal domain of the delta subunit of the F1F0-ATP synthase"/>
    <property type="match status" value="1"/>
</dbReference>
<dbReference type="EMBL" id="LN891043">
    <property type="protein sequence ID" value="CUS10576.1"/>
    <property type="molecule type" value="Genomic_DNA"/>
</dbReference>
<dbReference type="PANTHER" id="PTHR11910">
    <property type="entry name" value="ATP SYNTHASE DELTA CHAIN"/>
    <property type="match status" value="1"/>
</dbReference>